<name>A0AA37STR5_9BACT</name>
<evidence type="ECO:0000313" key="2">
    <source>
        <dbReference type="Proteomes" id="UP001156666"/>
    </source>
</evidence>
<dbReference type="PANTHER" id="PTHR35340">
    <property type="entry name" value="PQQ ENZYME REPEAT PROTEIN-RELATED"/>
    <property type="match status" value="1"/>
</dbReference>
<keyword evidence="2" id="KW-1185">Reference proteome</keyword>
<reference evidence="1" key="2">
    <citation type="submission" date="2023-01" db="EMBL/GenBank/DDBJ databases">
        <title>Draft genome sequence of Portibacter lacus strain NBRC 108769.</title>
        <authorList>
            <person name="Sun Q."/>
            <person name="Mori K."/>
        </authorList>
    </citation>
    <scope>NUCLEOTIDE SEQUENCE</scope>
    <source>
        <strain evidence="1">NBRC 108769</strain>
    </source>
</reference>
<dbReference type="PANTHER" id="PTHR35340:SF5">
    <property type="entry name" value="ASST-DOMAIN-CONTAINING PROTEIN"/>
    <property type="match status" value="1"/>
</dbReference>
<comment type="caution">
    <text evidence="1">The sequence shown here is derived from an EMBL/GenBank/DDBJ whole genome shotgun (WGS) entry which is preliminary data.</text>
</comment>
<dbReference type="EMBL" id="BSOH01000027">
    <property type="protein sequence ID" value="GLR19434.1"/>
    <property type="molecule type" value="Genomic_DNA"/>
</dbReference>
<dbReference type="InterPro" id="IPR010262">
    <property type="entry name" value="Arylsulfotransferase_bact"/>
</dbReference>
<dbReference type="Proteomes" id="UP001156666">
    <property type="component" value="Unassembled WGS sequence"/>
</dbReference>
<proteinExistence type="predicted"/>
<accession>A0AA37STR5</accession>
<dbReference type="SUPFAM" id="SSF50998">
    <property type="entry name" value="Quinoprotein alcohol dehydrogenase-like"/>
    <property type="match status" value="1"/>
</dbReference>
<dbReference type="InterPro" id="IPR026444">
    <property type="entry name" value="Secre_tail"/>
</dbReference>
<dbReference type="InterPro" id="IPR053143">
    <property type="entry name" value="Arylsulfate_ST"/>
</dbReference>
<sequence length="543" mass="61741">MLLFLTCSLLYGQDPTVGLLSIDEERSFNGYNLIYPHHQSDVFLLNNCGEIVHRWQLEDDKVPGNSVYLLKDGSIVKCSNNKVNVGSIWAGGGGAHVEAYDWEGNKLWSFEQNDSLRRLHHDIEVLPNGNVLMISWELKNLEECIEAGRDPEKLFQDKLWPDYILEYNPSLDSVVWEWHVWDHLIQDYDVSKNNFGEISENSGRVDINYENNLGNPDWNHINSIDYNADLDQILLSVPFFDEIWIIDHSTTLAEARTSSGGNSGKGGDLLFRWGNPLTYQAGDQSDQSLFFQHHAHWIDDDFLANDSLYNQILLFNNRAGENYSSANVIRPVMDSDSLNYKISEGKFLPEDFTKTILHPVKEKLYSSGLSSAQYLPNGNFLILAGRIGYAFEITPDDEIVWEYKLPLKAGMPVEQGTNLEISDNNLFRIKRFPTDYPAFIGKELTSTGTLQIGDDENPCLLSNNIPIEFSASWEIVKNPVSSHLEIRNLNEQSLDFVMLDLSGRQVKSFTVRSEMSQIDLSGISFGVYLIRDSKGITKKFIKL</sequence>
<reference evidence="1" key="1">
    <citation type="journal article" date="2014" name="Int. J. Syst. Evol. Microbiol.">
        <title>Complete genome sequence of Corynebacterium casei LMG S-19264T (=DSM 44701T), isolated from a smear-ripened cheese.</title>
        <authorList>
            <consortium name="US DOE Joint Genome Institute (JGI-PGF)"/>
            <person name="Walter F."/>
            <person name="Albersmeier A."/>
            <person name="Kalinowski J."/>
            <person name="Ruckert C."/>
        </authorList>
    </citation>
    <scope>NUCLEOTIDE SEQUENCE</scope>
    <source>
        <strain evidence="1">NBRC 108769</strain>
    </source>
</reference>
<dbReference type="Pfam" id="PF05935">
    <property type="entry name" value="Arylsulfotrans"/>
    <property type="match status" value="1"/>
</dbReference>
<dbReference type="NCBIfam" id="TIGR04183">
    <property type="entry name" value="Por_Secre_tail"/>
    <property type="match status" value="1"/>
</dbReference>
<dbReference type="AlphaFoldDB" id="A0AA37STR5"/>
<gene>
    <name evidence="1" type="ORF">GCM10007940_40500</name>
</gene>
<dbReference type="GO" id="GO:0004062">
    <property type="term" value="F:aryl sulfotransferase activity"/>
    <property type="evidence" value="ECO:0007669"/>
    <property type="project" value="InterPro"/>
</dbReference>
<dbReference type="InterPro" id="IPR011047">
    <property type="entry name" value="Quinoprotein_ADH-like_sf"/>
</dbReference>
<organism evidence="1 2">
    <name type="scientific">Portibacter lacus</name>
    <dbReference type="NCBI Taxonomy" id="1099794"/>
    <lineage>
        <taxon>Bacteria</taxon>
        <taxon>Pseudomonadati</taxon>
        <taxon>Bacteroidota</taxon>
        <taxon>Saprospiria</taxon>
        <taxon>Saprospirales</taxon>
        <taxon>Haliscomenobacteraceae</taxon>
        <taxon>Portibacter</taxon>
    </lineage>
</organism>
<evidence type="ECO:0000313" key="1">
    <source>
        <dbReference type="EMBL" id="GLR19434.1"/>
    </source>
</evidence>
<protein>
    <submittedName>
        <fullName evidence="1">Thioredoxin</fullName>
    </submittedName>
</protein>